<accession>A0A644XKQ3</accession>
<keyword evidence="2" id="KW-0238">DNA-binding</keyword>
<evidence type="ECO:0000256" key="1">
    <source>
        <dbReference type="ARBA" id="ARBA00023015"/>
    </source>
</evidence>
<evidence type="ECO:0000313" key="6">
    <source>
        <dbReference type="EMBL" id="MPM14664.1"/>
    </source>
</evidence>
<reference evidence="6" key="1">
    <citation type="submission" date="2019-08" db="EMBL/GenBank/DDBJ databases">
        <authorList>
            <person name="Kucharzyk K."/>
            <person name="Murdoch R.W."/>
            <person name="Higgins S."/>
            <person name="Loffler F."/>
        </authorList>
    </citation>
    <scope>NUCLEOTIDE SEQUENCE</scope>
</reference>
<dbReference type="Pfam" id="PF01614">
    <property type="entry name" value="IclR_C"/>
    <property type="match status" value="1"/>
</dbReference>
<dbReference type="PROSITE" id="PS51078">
    <property type="entry name" value="ICLR_ED"/>
    <property type="match status" value="1"/>
</dbReference>
<dbReference type="SUPFAM" id="SSF46785">
    <property type="entry name" value="Winged helix' DNA-binding domain"/>
    <property type="match status" value="1"/>
</dbReference>
<dbReference type="InterPro" id="IPR029016">
    <property type="entry name" value="GAF-like_dom_sf"/>
</dbReference>
<dbReference type="PANTHER" id="PTHR30136:SF35">
    <property type="entry name" value="HTH-TYPE TRANSCRIPTIONAL REGULATOR RV1719"/>
    <property type="match status" value="1"/>
</dbReference>
<dbReference type="Gene3D" id="3.30.450.40">
    <property type="match status" value="1"/>
</dbReference>
<dbReference type="Pfam" id="PF09339">
    <property type="entry name" value="HTH_IclR"/>
    <property type="match status" value="1"/>
</dbReference>
<dbReference type="GO" id="GO:0003677">
    <property type="term" value="F:DNA binding"/>
    <property type="evidence" value="ECO:0007669"/>
    <property type="project" value="UniProtKB-KW"/>
</dbReference>
<dbReference type="SMART" id="SM00346">
    <property type="entry name" value="HTH_ICLR"/>
    <property type="match status" value="1"/>
</dbReference>
<dbReference type="PANTHER" id="PTHR30136">
    <property type="entry name" value="HELIX-TURN-HELIX TRANSCRIPTIONAL REGULATOR, ICLR FAMILY"/>
    <property type="match status" value="1"/>
</dbReference>
<name>A0A644XKQ3_9ZZZZ</name>
<dbReference type="GO" id="GO:0003700">
    <property type="term" value="F:DNA-binding transcription factor activity"/>
    <property type="evidence" value="ECO:0007669"/>
    <property type="project" value="TreeGrafter"/>
</dbReference>
<feature type="domain" description="IclR-ED" evidence="5">
    <location>
        <begin position="82"/>
        <end position="265"/>
    </location>
</feature>
<organism evidence="6">
    <name type="scientific">bioreactor metagenome</name>
    <dbReference type="NCBI Taxonomy" id="1076179"/>
    <lineage>
        <taxon>unclassified sequences</taxon>
        <taxon>metagenomes</taxon>
        <taxon>ecological metagenomes</taxon>
    </lineage>
</organism>
<sequence length="269" mass="30106">MENTETMQLDELNGKGGETIKMVDRALVVLDTLRMERKRLGVNEIAKMCAINPSTAFRILKTLEANGWVYQCGDGRYVTGQKLSFVMEKDNLYLALREVASFVMERYTAKFGQAMNLIVRESAHCYILQQSRTKNLVDYIPPLYSDLPFYACAGGKILLSELPVSLVEQIIGSCEMVPLTQHTITDPDIFWQELRKVAKQGYAFDNKESAENGSCIAVSVRDCEGDIIGALSFSGFVGVENPDDLLTYLPALQEAAAEISRNLYRCWGK</sequence>
<dbReference type="PROSITE" id="PS51077">
    <property type="entry name" value="HTH_ICLR"/>
    <property type="match status" value="1"/>
</dbReference>
<dbReference type="InterPro" id="IPR036388">
    <property type="entry name" value="WH-like_DNA-bd_sf"/>
</dbReference>
<evidence type="ECO:0000259" key="5">
    <source>
        <dbReference type="PROSITE" id="PS51078"/>
    </source>
</evidence>
<dbReference type="SUPFAM" id="SSF55781">
    <property type="entry name" value="GAF domain-like"/>
    <property type="match status" value="1"/>
</dbReference>
<evidence type="ECO:0000259" key="4">
    <source>
        <dbReference type="PROSITE" id="PS51077"/>
    </source>
</evidence>
<dbReference type="InterPro" id="IPR014757">
    <property type="entry name" value="Tscrpt_reg_IclR_C"/>
</dbReference>
<keyword evidence="1" id="KW-0805">Transcription regulation</keyword>
<dbReference type="GO" id="GO:0045892">
    <property type="term" value="P:negative regulation of DNA-templated transcription"/>
    <property type="evidence" value="ECO:0007669"/>
    <property type="project" value="TreeGrafter"/>
</dbReference>
<dbReference type="EMBL" id="VSSQ01002317">
    <property type="protein sequence ID" value="MPM14664.1"/>
    <property type="molecule type" value="Genomic_DNA"/>
</dbReference>
<dbReference type="InterPro" id="IPR005471">
    <property type="entry name" value="Tscrpt_reg_IclR_N"/>
</dbReference>
<dbReference type="Gene3D" id="1.10.10.10">
    <property type="entry name" value="Winged helix-like DNA-binding domain superfamily/Winged helix DNA-binding domain"/>
    <property type="match status" value="1"/>
</dbReference>
<keyword evidence="3" id="KW-0804">Transcription</keyword>
<dbReference type="InterPro" id="IPR050707">
    <property type="entry name" value="HTH_MetabolicPath_Reg"/>
</dbReference>
<gene>
    <name evidence="6" type="primary">allR_2</name>
    <name evidence="6" type="ORF">SDC9_61028</name>
</gene>
<protein>
    <submittedName>
        <fullName evidence="6">HTH-type transcriptional repressor AllR</fullName>
    </submittedName>
</protein>
<evidence type="ECO:0000256" key="2">
    <source>
        <dbReference type="ARBA" id="ARBA00023125"/>
    </source>
</evidence>
<dbReference type="InterPro" id="IPR036390">
    <property type="entry name" value="WH_DNA-bd_sf"/>
</dbReference>
<feature type="domain" description="HTH iclR-type" evidence="4">
    <location>
        <begin position="20"/>
        <end position="81"/>
    </location>
</feature>
<proteinExistence type="predicted"/>
<comment type="caution">
    <text evidence="6">The sequence shown here is derived from an EMBL/GenBank/DDBJ whole genome shotgun (WGS) entry which is preliminary data.</text>
</comment>
<dbReference type="AlphaFoldDB" id="A0A644XKQ3"/>
<evidence type="ECO:0000256" key="3">
    <source>
        <dbReference type="ARBA" id="ARBA00023163"/>
    </source>
</evidence>